<evidence type="ECO:0000256" key="2">
    <source>
        <dbReference type="ARBA" id="ARBA00022499"/>
    </source>
</evidence>
<feature type="transmembrane region" description="Helical" evidence="7">
    <location>
        <begin position="36"/>
        <end position="54"/>
    </location>
</feature>
<dbReference type="RefSeq" id="XP_020434533.1">
    <property type="nucleotide sequence ID" value="XM_020575738.1"/>
</dbReference>
<dbReference type="Pfam" id="PF04106">
    <property type="entry name" value="ATG5_UblB"/>
    <property type="match status" value="1"/>
</dbReference>
<gene>
    <name evidence="11" type="primary">atg5</name>
    <name evidence="11" type="ORF">PPL_04841</name>
</gene>
<dbReference type="InterPro" id="IPR042526">
    <property type="entry name" value="Atg5_HR"/>
</dbReference>
<dbReference type="EMBL" id="ADBJ01000020">
    <property type="protein sequence ID" value="EFA82416.1"/>
    <property type="molecule type" value="Genomic_DNA"/>
</dbReference>
<keyword evidence="4 5" id="KW-0072">Autophagy</keyword>
<dbReference type="GO" id="GO:0034045">
    <property type="term" value="C:phagophore assembly site membrane"/>
    <property type="evidence" value="ECO:0007669"/>
    <property type="project" value="UniProtKB-SubCell"/>
</dbReference>
<dbReference type="GO" id="GO:0000422">
    <property type="term" value="P:autophagy of mitochondrion"/>
    <property type="evidence" value="ECO:0007669"/>
    <property type="project" value="TreeGrafter"/>
</dbReference>
<keyword evidence="7" id="KW-0812">Transmembrane</keyword>
<dbReference type="Gene3D" id="3.10.20.620">
    <property type="match status" value="1"/>
</dbReference>
<dbReference type="GO" id="GO:0034274">
    <property type="term" value="C:Atg12-Atg5-Atg16 complex"/>
    <property type="evidence" value="ECO:0007669"/>
    <property type="project" value="TreeGrafter"/>
</dbReference>
<keyword evidence="12" id="KW-1185">Reference proteome</keyword>
<dbReference type="InParanoid" id="D3B8P8"/>
<dbReference type="InterPro" id="IPR048940">
    <property type="entry name" value="ATG5_HBR"/>
</dbReference>
<reference evidence="11 12" key="1">
    <citation type="journal article" date="2011" name="Genome Res.">
        <title>Phylogeny-wide analysis of social amoeba genomes highlights ancient origins for complex intercellular communication.</title>
        <authorList>
            <person name="Heidel A.J."/>
            <person name="Lawal H.M."/>
            <person name="Felder M."/>
            <person name="Schilde C."/>
            <person name="Helps N.R."/>
            <person name="Tunggal B."/>
            <person name="Rivero F."/>
            <person name="John U."/>
            <person name="Schleicher M."/>
            <person name="Eichinger L."/>
            <person name="Platzer M."/>
            <person name="Noegel A.A."/>
            <person name="Schaap P."/>
            <person name="Gloeckner G."/>
        </authorList>
    </citation>
    <scope>NUCLEOTIDE SEQUENCE [LARGE SCALE GENOMIC DNA]</scope>
    <source>
        <strain evidence="12">ATCC 26659 / Pp 5 / PN500</strain>
    </source>
</reference>
<evidence type="ECO:0000256" key="5">
    <source>
        <dbReference type="RuleBase" id="RU361202"/>
    </source>
</evidence>
<dbReference type="PANTHER" id="PTHR13040">
    <property type="entry name" value="AUTOPHAGY PROTEIN 5"/>
    <property type="match status" value="1"/>
</dbReference>
<sequence>MSFFDEDVKKSIWEGKIPIMFTLSPNDLTSHIPPSSLSFVIVMMMMMMMLTFANQKTKKMFVPRNSYFPLITGVVKDHFSYSTLVISDSELWLEYKGIPLKWHIPIGVLFDMLVATPDTTASQIWNITVHFQSFPEKVLLRCSNEDAIRTYYKNVLKEANYIKQGDINKLNNLSINQTNELWDGLKLHDYEKFWSINKMFYPGNGYKHIPYRIIQNNKAPLQDLISPINENGQETTLESLFSKIAFNNSNNSSSNNNNNNNNSNNNSNNNNNIDTSNETQQSTTTLSSSSTNSTTLLQVLNSGSIRYSIQGIEPPLNSSLIWLGDYFSHPDNFLYIVLA</sequence>
<dbReference type="Gene3D" id="3.10.20.90">
    <property type="entry name" value="Phosphatidylinositol 3-kinase Catalytic Subunit, Chain A, domain 1"/>
    <property type="match status" value="1"/>
</dbReference>
<dbReference type="STRING" id="670386.D3B8P8"/>
<feature type="domain" description="Autophagy protein ATG5 UblA" evidence="10">
    <location>
        <begin position="12"/>
        <end position="131"/>
    </location>
</feature>
<protein>
    <recommendedName>
        <fullName evidence="5">Autophagy protein 5</fullName>
    </recommendedName>
</protein>
<evidence type="ECO:0000256" key="7">
    <source>
        <dbReference type="SAM" id="Phobius"/>
    </source>
</evidence>
<dbReference type="AlphaFoldDB" id="D3B8P8"/>
<dbReference type="Proteomes" id="UP000001396">
    <property type="component" value="Unassembled WGS sequence"/>
</dbReference>
<comment type="subunit">
    <text evidence="5">Conjugated with ATG12.</text>
</comment>
<keyword evidence="3 5" id="KW-0832">Ubl conjugation</keyword>
<comment type="similarity">
    <text evidence="1 5">Belongs to the ATG5 family.</text>
</comment>
<evidence type="ECO:0000256" key="3">
    <source>
        <dbReference type="ARBA" id="ARBA00022843"/>
    </source>
</evidence>
<dbReference type="GO" id="GO:0044233">
    <property type="term" value="C:mitochondria-associated endoplasmic reticulum membrane contact site"/>
    <property type="evidence" value="ECO:0007669"/>
    <property type="project" value="TreeGrafter"/>
</dbReference>
<feature type="domain" description="Autophagy protein ATG5 UblB" evidence="8">
    <location>
        <begin position="208"/>
        <end position="338"/>
    </location>
</feature>
<dbReference type="GO" id="GO:0005776">
    <property type="term" value="C:autophagosome"/>
    <property type="evidence" value="ECO:0007669"/>
    <property type="project" value="TreeGrafter"/>
</dbReference>
<dbReference type="GO" id="GO:0019776">
    <property type="term" value="F:Atg8-family ligase activity"/>
    <property type="evidence" value="ECO:0007669"/>
    <property type="project" value="TreeGrafter"/>
</dbReference>
<evidence type="ECO:0000256" key="4">
    <source>
        <dbReference type="ARBA" id="ARBA00023006"/>
    </source>
</evidence>
<evidence type="ECO:0000259" key="10">
    <source>
        <dbReference type="Pfam" id="PF20638"/>
    </source>
</evidence>
<evidence type="ECO:0000259" key="9">
    <source>
        <dbReference type="Pfam" id="PF20637"/>
    </source>
</evidence>
<dbReference type="PANTHER" id="PTHR13040:SF2">
    <property type="entry name" value="AUTOPHAGY PROTEIN 5"/>
    <property type="match status" value="1"/>
</dbReference>
<dbReference type="InterPro" id="IPR048939">
    <property type="entry name" value="ATG5_UblA"/>
</dbReference>
<dbReference type="InterPro" id="IPR042527">
    <property type="entry name" value="Atg5_UblA_dom_sf"/>
</dbReference>
<dbReference type="GO" id="GO:0061908">
    <property type="term" value="C:phagophore"/>
    <property type="evidence" value="ECO:0007669"/>
    <property type="project" value="TreeGrafter"/>
</dbReference>
<dbReference type="FunCoup" id="D3B8P8">
    <property type="interactions" value="275"/>
</dbReference>
<name>D3B8P8_HETP5</name>
<dbReference type="InterPro" id="IPR007239">
    <property type="entry name" value="Atg5"/>
</dbReference>
<dbReference type="GO" id="GO:0006995">
    <property type="term" value="P:cellular response to nitrogen starvation"/>
    <property type="evidence" value="ECO:0007669"/>
    <property type="project" value="TreeGrafter"/>
</dbReference>
<comment type="function">
    <text evidence="5">Involved in autophagic vesicle formation.</text>
</comment>
<evidence type="ECO:0000313" key="12">
    <source>
        <dbReference type="Proteomes" id="UP000001396"/>
    </source>
</evidence>
<feature type="domain" description="Autophagy protein ATG5 alpha-helical bundle region" evidence="9">
    <location>
        <begin position="145"/>
        <end position="202"/>
    </location>
</feature>
<keyword evidence="7" id="KW-1133">Transmembrane helix</keyword>
<keyword evidence="2 5" id="KW-1017">Isopeptide bond</keyword>
<evidence type="ECO:0000256" key="1">
    <source>
        <dbReference type="ARBA" id="ARBA00006910"/>
    </source>
</evidence>
<organism evidence="11 12">
    <name type="scientific">Heterostelium pallidum (strain ATCC 26659 / Pp 5 / PN500)</name>
    <name type="common">Cellular slime mold</name>
    <name type="synonym">Polysphondylium pallidum</name>
    <dbReference type="NCBI Taxonomy" id="670386"/>
    <lineage>
        <taxon>Eukaryota</taxon>
        <taxon>Amoebozoa</taxon>
        <taxon>Evosea</taxon>
        <taxon>Eumycetozoa</taxon>
        <taxon>Dictyostelia</taxon>
        <taxon>Acytosteliales</taxon>
        <taxon>Acytosteliaceae</taxon>
        <taxon>Heterostelium</taxon>
    </lineage>
</organism>
<dbReference type="Gene3D" id="1.10.246.190">
    <property type="entry name" value="Autophagy protein Apg5, helix rich domain"/>
    <property type="match status" value="1"/>
</dbReference>
<proteinExistence type="inferred from homology"/>
<evidence type="ECO:0000259" key="8">
    <source>
        <dbReference type="Pfam" id="PF04106"/>
    </source>
</evidence>
<dbReference type="InterPro" id="IPR048318">
    <property type="entry name" value="ATG5_UblB"/>
</dbReference>
<dbReference type="OMA" id="DYDKFWS"/>
<comment type="subcellular location">
    <subcellularLocation>
        <location evidence="5">Preautophagosomal structure membrane</location>
        <topology evidence="5">Peripheral membrane protein</topology>
    </subcellularLocation>
</comment>
<dbReference type="Pfam" id="PF20637">
    <property type="entry name" value="ATG5_HBR"/>
    <property type="match status" value="1"/>
</dbReference>
<dbReference type="GeneID" id="31360328"/>
<dbReference type="GO" id="GO:0034727">
    <property type="term" value="P:piecemeal microautophagy of the nucleus"/>
    <property type="evidence" value="ECO:0007669"/>
    <property type="project" value="TreeGrafter"/>
</dbReference>
<evidence type="ECO:0000256" key="6">
    <source>
        <dbReference type="SAM" id="MobiDB-lite"/>
    </source>
</evidence>
<accession>D3B8P8</accession>
<feature type="region of interest" description="Disordered" evidence="6">
    <location>
        <begin position="248"/>
        <end position="291"/>
    </location>
</feature>
<dbReference type="Pfam" id="PF20638">
    <property type="entry name" value="ATG5_UblA"/>
    <property type="match status" value="1"/>
</dbReference>
<evidence type="ECO:0000313" key="11">
    <source>
        <dbReference type="EMBL" id="EFA82416.1"/>
    </source>
</evidence>
<keyword evidence="5 7" id="KW-0472">Membrane</keyword>
<comment type="caution">
    <text evidence="11">The sequence shown here is derived from an EMBL/GenBank/DDBJ whole genome shotgun (WGS) entry which is preliminary data.</text>
</comment>